<gene>
    <name evidence="4" type="ORF">NM203_06775</name>
</gene>
<evidence type="ECO:0000256" key="2">
    <source>
        <dbReference type="SAM" id="MobiDB-lite"/>
    </source>
</evidence>
<dbReference type="EMBL" id="JANDBD010000002">
    <property type="protein sequence ID" value="MCP9271885.1"/>
    <property type="molecule type" value="Genomic_DNA"/>
</dbReference>
<evidence type="ECO:0000313" key="5">
    <source>
        <dbReference type="Proteomes" id="UP001651690"/>
    </source>
</evidence>
<feature type="region of interest" description="Disordered" evidence="2">
    <location>
        <begin position="76"/>
        <end position="97"/>
    </location>
</feature>
<organism evidence="4 5">
    <name type="scientific">Mycolicibacterium arenosum</name>
    <dbReference type="NCBI Taxonomy" id="2952157"/>
    <lineage>
        <taxon>Bacteria</taxon>
        <taxon>Bacillati</taxon>
        <taxon>Actinomycetota</taxon>
        <taxon>Actinomycetes</taxon>
        <taxon>Mycobacteriales</taxon>
        <taxon>Mycobacteriaceae</taxon>
        <taxon>Mycolicibacterium</taxon>
    </lineage>
</organism>
<proteinExistence type="predicted"/>
<name>A0ABT1LYA1_9MYCO</name>
<evidence type="ECO:0000313" key="4">
    <source>
        <dbReference type="EMBL" id="MCP9271885.1"/>
    </source>
</evidence>
<feature type="region of interest" description="Disordered" evidence="2">
    <location>
        <begin position="23"/>
        <end position="63"/>
    </location>
</feature>
<evidence type="ECO:0000256" key="3">
    <source>
        <dbReference type="SAM" id="SignalP"/>
    </source>
</evidence>
<dbReference type="PROSITE" id="PS51257">
    <property type="entry name" value="PROKAR_LIPOPROTEIN"/>
    <property type="match status" value="1"/>
</dbReference>
<keyword evidence="5" id="KW-1185">Reference proteome</keyword>
<dbReference type="RefSeq" id="WP_255058988.1">
    <property type="nucleotide sequence ID" value="NZ_JANDBD010000002.1"/>
</dbReference>
<protein>
    <submittedName>
        <fullName evidence="4">LpqN/LpqT family lipoprotein</fullName>
    </submittedName>
</protein>
<comment type="caution">
    <text evidence="4">The sequence shown here is derived from an EMBL/GenBank/DDBJ whole genome shotgun (WGS) entry which is preliminary data.</text>
</comment>
<feature type="compositionally biased region" description="Low complexity" evidence="2">
    <location>
        <begin position="34"/>
        <end position="50"/>
    </location>
</feature>
<reference evidence="4 5" key="1">
    <citation type="submission" date="2022-06" db="EMBL/GenBank/DDBJ databases">
        <title>Mycolicibacterium sp. CAU 1645 isolated from seawater.</title>
        <authorList>
            <person name="Kim W."/>
        </authorList>
    </citation>
    <scope>NUCLEOTIDE SEQUENCE [LARGE SCALE GENOMIC DNA]</scope>
    <source>
        <strain evidence="4 5">CAU 1645</strain>
    </source>
</reference>
<dbReference type="InterPro" id="IPR019674">
    <property type="entry name" value="Lipoprotein_LpqN/LpqT-like"/>
</dbReference>
<dbReference type="Pfam" id="PF10738">
    <property type="entry name" value="Lpp-LpqN"/>
    <property type="match status" value="1"/>
</dbReference>
<sequence>MKAWSTATALAALVVGGLVACGSAAEPEQPPSPSSASSSASSATSATSPPSAAPTQPPTGAQPTIADYIKQAGITETKVKRGDPGSPTITLPVPAGWRDAGPQTPQYAYQAVVLNDPAAAADPASVIALVSKLTGPVDAAKIFEFAPGELNNLPGYNGATEGKRGTLSGFDAVEVGGSYISDGTQRMIAQKTVVIPAADGSGLFVLQLNANGQGGQMNQLLDAVSEIDTNTTITP</sequence>
<feature type="chain" id="PRO_5046310272" evidence="3">
    <location>
        <begin position="21"/>
        <end position="235"/>
    </location>
</feature>
<feature type="signal peptide" evidence="3">
    <location>
        <begin position="1"/>
        <end position="20"/>
    </location>
</feature>
<keyword evidence="4" id="KW-0449">Lipoprotein</keyword>
<accession>A0ABT1LYA1</accession>
<evidence type="ECO:0000256" key="1">
    <source>
        <dbReference type="ARBA" id="ARBA00022729"/>
    </source>
</evidence>
<dbReference type="Gene3D" id="3.40.1000.10">
    <property type="entry name" value="Mog1/PsbP, alpha/beta/alpha sandwich"/>
    <property type="match status" value="1"/>
</dbReference>
<keyword evidence="1 3" id="KW-0732">Signal</keyword>
<dbReference type="Proteomes" id="UP001651690">
    <property type="component" value="Unassembled WGS sequence"/>
</dbReference>